<keyword evidence="7 9" id="KW-0472">Membrane</keyword>
<name>A0AA36IE88_9DINO</name>
<proteinExistence type="inferred from homology"/>
<dbReference type="Pfam" id="PF04506">
    <property type="entry name" value="Rft-1"/>
    <property type="match status" value="1"/>
</dbReference>
<dbReference type="Proteomes" id="UP001178507">
    <property type="component" value="Unassembled WGS sequence"/>
</dbReference>
<dbReference type="PANTHER" id="PTHR13117:SF5">
    <property type="entry name" value="PROTEIN RFT1 HOMOLOG"/>
    <property type="match status" value="1"/>
</dbReference>
<dbReference type="PANTHER" id="PTHR13117">
    <property type="entry name" value="ENDOPLASMIC RETICULUM MULTISPAN TRANSMEMBRANE PROTEIN-RELATED"/>
    <property type="match status" value="1"/>
</dbReference>
<dbReference type="AlphaFoldDB" id="A0AA36IE88"/>
<evidence type="ECO:0000256" key="8">
    <source>
        <dbReference type="ARBA" id="ARBA00045912"/>
    </source>
</evidence>
<evidence type="ECO:0000256" key="9">
    <source>
        <dbReference type="RuleBase" id="RU365067"/>
    </source>
</evidence>
<comment type="caution">
    <text evidence="10">The sequence shown here is derived from an EMBL/GenBank/DDBJ whole genome shotgun (WGS) entry which is preliminary data.</text>
</comment>
<evidence type="ECO:0000256" key="7">
    <source>
        <dbReference type="ARBA" id="ARBA00023136"/>
    </source>
</evidence>
<feature type="transmembrane region" description="Helical" evidence="9">
    <location>
        <begin position="210"/>
        <end position="232"/>
    </location>
</feature>
<protein>
    <recommendedName>
        <fullName evidence="9">Protein RFT1 homolog</fullName>
    </recommendedName>
</protein>
<dbReference type="InterPro" id="IPR029063">
    <property type="entry name" value="SAM-dependent_MTases_sf"/>
</dbReference>
<gene>
    <name evidence="10" type="ORF">EVOR1521_LOCUS12568</name>
</gene>
<feature type="transmembrane region" description="Helical" evidence="9">
    <location>
        <begin position="431"/>
        <end position="454"/>
    </location>
</feature>
<feature type="transmembrane region" description="Helical" evidence="9">
    <location>
        <begin position="183"/>
        <end position="204"/>
    </location>
</feature>
<comment type="subcellular location">
    <subcellularLocation>
        <location evidence="1 9">Endoplasmic reticulum membrane</location>
        <topology evidence="1 9">Multi-pass membrane protein</topology>
    </subcellularLocation>
</comment>
<dbReference type="GO" id="GO:0034203">
    <property type="term" value="P:glycolipid translocation"/>
    <property type="evidence" value="ECO:0007669"/>
    <property type="project" value="TreeGrafter"/>
</dbReference>
<evidence type="ECO:0000313" key="10">
    <source>
        <dbReference type="EMBL" id="CAJ1386128.1"/>
    </source>
</evidence>
<evidence type="ECO:0000256" key="2">
    <source>
        <dbReference type="ARBA" id="ARBA00004922"/>
    </source>
</evidence>
<feature type="transmembrane region" description="Helical" evidence="9">
    <location>
        <begin position="143"/>
        <end position="162"/>
    </location>
</feature>
<dbReference type="GO" id="GO:0006488">
    <property type="term" value="P:dolichol-linked oligosaccharide biosynthetic process"/>
    <property type="evidence" value="ECO:0007669"/>
    <property type="project" value="InterPro"/>
</dbReference>
<comment type="function">
    <text evidence="8 9">Intramembrane glycolipid transporter that operates in the biosynthetic pathway of dolichol-linked oligosaccharides, the glycan precursors employed in protein asparagine (N)-glycosylation. The sequential addition of sugars to dolichol pyrophosphate produces dolichol-linked oligosaccharides containing fourteen sugars, including two GlcNAcs, nine mannoses and three glucoses. Once assembled, the oligosaccharide is transferred from the lipid to nascent proteins by oligosaccharyltransferases. The assembly of dolichol-linked oligosaccharides begins on the cytosolic side of the endoplasmic reticulum membrane and finishes in its lumen. RFT1 could mediate the translocation of the cytosolically oriented intermediate DolPP-GlcNAc2Man5, produced by ALG11, into the ER lumen where dolichol-linked oligosaccharides assembly continues. However, the intramembrane lipid transporter activity could not be confirmed in vitro.</text>
</comment>
<feature type="transmembrane region" description="Helical" evidence="9">
    <location>
        <begin position="549"/>
        <end position="569"/>
    </location>
</feature>
<dbReference type="Gene3D" id="3.40.50.150">
    <property type="entry name" value="Vaccinia Virus protein VP39"/>
    <property type="match status" value="1"/>
</dbReference>
<evidence type="ECO:0000256" key="4">
    <source>
        <dbReference type="ARBA" id="ARBA00022692"/>
    </source>
</evidence>
<comment type="similarity">
    <text evidence="3 9">Belongs to the RFT1 family.</text>
</comment>
<keyword evidence="4 9" id="KW-0812">Transmembrane</keyword>
<keyword evidence="6 9" id="KW-1133">Transmembrane helix</keyword>
<feature type="transmembrane region" description="Helical" evidence="9">
    <location>
        <begin position="244"/>
        <end position="264"/>
    </location>
</feature>
<feature type="transmembrane region" description="Helical" evidence="9">
    <location>
        <begin position="466"/>
        <end position="482"/>
    </location>
</feature>
<dbReference type="InterPro" id="IPR007594">
    <property type="entry name" value="RFT1"/>
</dbReference>
<evidence type="ECO:0000256" key="1">
    <source>
        <dbReference type="ARBA" id="ARBA00004477"/>
    </source>
</evidence>
<evidence type="ECO:0000256" key="5">
    <source>
        <dbReference type="ARBA" id="ARBA00022824"/>
    </source>
</evidence>
<evidence type="ECO:0000313" key="11">
    <source>
        <dbReference type="Proteomes" id="UP001178507"/>
    </source>
</evidence>
<sequence>MEGSMKSEGAPQLFYRIGVGPALALRYPSAKIHSFEPVRRYFDHLSKTFGAYVQSGQVTLYNMGASDKDDKVSFRTDGDLAASSEFGTAKGDEKKPHFEGFPRPTRSMADLLKGIGAVVSTQVLSRAVTFGLNVLVARLASPAAYGLGYVSLQLLSNLMLFFTKEGFRKVALRQEPDQAQSSVNLGWMGTGCCWLVVGPLAAYWLHTAPLTVAIFLMVLASCCEALAEPFVLLTLSAQDFQRRAAGEALAIVARTVGMLLFTLALDDVPLAFAASQMIYALVWLAWFAWPIVTKGVLWKPAAMPSGWISEAHKSLLVEFGGMVILKLCLTEGEKMLLLALFEERQWGVFGLVSNLGSIVLRLLFAPTEEIAYSVFSAEERSRSFQLAMLRGLLLLQGGIGWLGLCFGPSFSPIAVRLLYGPDWAASEAPQVLAAYCVFLFFAALNGVLEAFMYAQCSPSWVRYCNLWHLGISLVLVLVSWAGQAWGPVALVAANASAMCLRSLLGLVFAARQLRPSWSELRLAPVCQLLGLLALGSRLSAWLVPSVVDVWRVSGAVLLAALVIAVSALLGRRELWAALQAVRSSKAT</sequence>
<feature type="transmembrane region" description="Helical" evidence="9">
    <location>
        <begin position="392"/>
        <end position="419"/>
    </location>
</feature>
<comment type="pathway">
    <text evidence="2">Protein modification; protein glycosylation.</text>
</comment>
<evidence type="ECO:0000256" key="6">
    <source>
        <dbReference type="ARBA" id="ARBA00022989"/>
    </source>
</evidence>
<dbReference type="EMBL" id="CAUJNA010001335">
    <property type="protein sequence ID" value="CAJ1386128.1"/>
    <property type="molecule type" value="Genomic_DNA"/>
</dbReference>
<reference evidence="10" key="1">
    <citation type="submission" date="2023-08" db="EMBL/GenBank/DDBJ databases">
        <authorList>
            <person name="Chen Y."/>
            <person name="Shah S."/>
            <person name="Dougan E. K."/>
            <person name="Thang M."/>
            <person name="Chan C."/>
        </authorList>
    </citation>
    <scope>NUCLEOTIDE SEQUENCE</scope>
</reference>
<feature type="transmembrane region" description="Helical" evidence="9">
    <location>
        <begin position="270"/>
        <end position="289"/>
    </location>
</feature>
<dbReference type="GO" id="GO:0005789">
    <property type="term" value="C:endoplasmic reticulum membrane"/>
    <property type="evidence" value="ECO:0007669"/>
    <property type="project" value="UniProtKB-SubCell"/>
</dbReference>
<accession>A0AA36IE88</accession>
<organism evidence="10 11">
    <name type="scientific">Effrenium voratum</name>
    <dbReference type="NCBI Taxonomy" id="2562239"/>
    <lineage>
        <taxon>Eukaryota</taxon>
        <taxon>Sar</taxon>
        <taxon>Alveolata</taxon>
        <taxon>Dinophyceae</taxon>
        <taxon>Suessiales</taxon>
        <taxon>Symbiodiniaceae</taxon>
        <taxon>Effrenium</taxon>
    </lineage>
</organism>
<keyword evidence="11" id="KW-1185">Reference proteome</keyword>
<comment type="caution">
    <text evidence="9">Lacks conserved residue(s) required for the propagation of feature annotation.</text>
</comment>
<dbReference type="SUPFAM" id="SSF53335">
    <property type="entry name" value="S-adenosyl-L-methionine-dependent methyltransferases"/>
    <property type="match status" value="1"/>
</dbReference>
<keyword evidence="5" id="KW-0256">Endoplasmic reticulum</keyword>
<evidence type="ECO:0000256" key="3">
    <source>
        <dbReference type="ARBA" id="ARBA00010288"/>
    </source>
</evidence>